<dbReference type="GO" id="GO:0009279">
    <property type="term" value="C:cell outer membrane"/>
    <property type="evidence" value="ECO:0007669"/>
    <property type="project" value="UniProtKB-SubCell"/>
</dbReference>
<evidence type="ECO:0000256" key="7">
    <source>
        <dbReference type="ARBA" id="ARBA00023237"/>
    </source>
</evidence>
<sequence>MHPRSILLFLIISVFSFFNLSAQQAKKDRVIIGTVIDTSNQKAVMGATVAAISLSDTTKQSFFLTDKNGGFNFSNLSLGYYRVRISAVGYRPLIIDSIHLRNDRADFNLNDIPLNNQSVELAEVIIFVEKPLIESKDGNITFNVGESALSNGSTATELLKQTPLVTTDADGKIAVRGKEPKILIDDKPVELNAQQLQDLLESMPGSMIEKIEVLTNPPPQYANEQGGVINIVTKKGRVGFGARVNLYAGSRGQTGVSTNFNYRKQGFAVNLNAGVGYNEFQSEGYSNRTNIYKDSSNQLKIINNSFNKSIRPSFRLNVDYELNKRNSFNFVAQYNQGNTNNSGFNRYTNINRFDEISRLSERTVASEGRNYNPSINLSYQHKTKRPGESVRMVYALNFGQSESVRNFFQQFLNADDTPTGVDSTQRQTNNTRSNGYSINIIYDRPSANKKTSLSTGVAYYRNNSHVVLTTDFMKKPENIFQKAELLSNNFKFHQDVISTRVSMKHIFKPGFSFTAGSAFEQTNFLFELFRDNKTEYNRYFNILPFANLNRSWKNGMNLTFAYRRTMRRPGIGELNPAIDYGDPYNLRYGNPDLLPSQSHTFDMVAGKTKSKYFANVSVGYNLVEDVFSQIRTLAPDGKTTVTWNNVSNRQEYEASTWAGLTISRKLRSNISASYTYNKYGTFDKQVRKFRDGGSFTSNFSTNYNPTDLWTFTGAFSFNRFANPQGTVRSNISMNIGAQYKLFKKKVIISINTTDPFIQQQNRVFTYGPNFNLESYNRTQTRNYRVTLSYNFNKTSTVKRKTVDVLKSIKK</sequence>
<dbReference type="EMBL" id="CP060007">
    <property type="protein sequence ID" value="QNA42774.1"/>
    <property type="molecule type" value="Genomic_DNA"/>
</dbReference>
<keyword evidence="3" id="KW-1134">Transmembrane beta strand</keyword>
<keyword evidence="5 8" id="KW-0732">Signal</keyword>
<dbReference type="Pfam" id="PF14905">
    <property type="entry name" value="OMP_b-brl_3"/>
    <property type="match status" value="1"/>
</dbReference>
<dbReference type="SUPFAM" id="SSF56935">
    <property type="entry name" value="Porins"/>
    <property type="match status" value="1"/>
</dbReference>
<proteinExistence type="predicted"/>
<feature type="signal peptide" evidence="8">
    <location>
        <begin position="1"/>
        <end position="22"/>
    </location>
</feature>
<name>A0A7G5XBC1_9BACT</name>
<dbReference type="InterPro" id="IPR041700">
    <property type="entry name" value="OMP_b-brl_3"/>
</dbReference>
<dbReference type="PANTHER" id="PTHR30069:SF29">
    <property type="entry name" value="HEMOGLOBIN AND HEMOGLOBIN-HAPTOGLOBIN-BINDING PROTEIN 1-RELATED"/>
    <property type="match status" value="1"/>
</dbReference>
<evidence type="ECO:0000256" key="3">
    <source>
        <dbReference type="ARBA" id="ARBA00022452"/>
    </source>
</evidence>
<dbReference type="AlphaFoldDB" id="A0A7G5XBC1"/>
<dbReference type="InterPro" id="IPR039426">
    <property type="entry name" value="TonB-dep_rcpt-like"/>
</dbReference>
<keyword evidence="6" id="KW-0472">Membrane</keyword>
<accession>A0A7G5XBC1</accession>
<evidence type="ECO:0000256" key="1">
    <source>
        <dbReference type="ARBA" id="ARBA00004571"/>
    </source>
</evidence>
<dbReference type="Gene3D" id="2.170.130.10">
    <property type="entry name" value="TonB-dependent receptor, plug domain"/>
    <property type="match status" value="1"/>
</dbReference>
<evidence type="ECO:0000256" key="5">
    <source>
        <dbReference type="ARBA" id="ARBA00022729"/>
    </source>
</evidence>
<dbReference type="Pfam" id="PF13620">
    <property type="entry name" value="CarboxypepD_reg"/>
    <property type="match status" value="1"/>
</dbReference>
<dbReference type="GO" id="GO:0044718">
    <property type="term" value="P:siderophore transmembrane transport"/>
    <property type="evidence" value="ECO:0007669"/>
    <property type="project" value="TreeGrafter"/>
</dbReference>
<dbReference type="Gene3D" id="2.60.40.1120">
    <property type="entry name" value="Carboxypeptidase-like, regulatory domain"/>
    <property type="match status" value="1"/>
</dbReference>
<dbReference type="Gene3D" id="2.40.170.20">
    <property type="entry name" value="TonB-dependent receptor, beta-barrel domain"/>
    <property type="match status" value="1"/>
</dbReference>
<dbReference type="InterPro" id="IPR036942">
    <property type="entry name" value="Beta-barrel_TonB_sf"/>
</dbReference>
<keyword evidence="11" id="KW-1185">Reference proteome</keyword>
<evidence type="ECO:0000256" key="4">
    <source>
        <dbReference type="ARBA" id="ARBA00022692"/>
    </source>
</evidence>
<keyword evidence="2" id="KW-0813">Transport</keyword>
<comment type="subcellular location">
    <subcellularLocation>
        <location evidence="1">Cell outer membrane</location>
        <topology evidence="1">Multi-pass membrane protein</topology>
    </subcellularLocation>
</comment>
<evidence type="ECO:0000313" key="11">
    <source>
        <dbReference type="Proteomes" id="UP000515344"/>
    </source>
</evidence>
<evidence type="ECO:0000313" key="10">
    <source>
        <dbReference type="EMBL" id="QNA42774.1"/>
    </source>
</evidence>
<dbReference type="Proteomes" id="UP000515344">
    <property type="component" value="Chromosome"/>
</dbReference>
<evidence type="ECO:0000256" key="2">
    <source>
        <dbReference type="ARBA" id="ARBA00022448"/>
    </source>
</evidence>
<protein>
    <submittedName>
        <fullName evidence="10">Outer membrane beta-barrel protein</fullName>
    </submittedName>
</protein>
<feature type="chain" id="PRO_5028797931" evidence="8">
    <location>
        <begin position="23"/>
        <end position="810"/>
    </location>
</feature>
<evidence type="ECO:0000256" key="6">
    <source>
        <dbReference type="ARBA" id="ARBA00023136"/>
    </source>
</evidence>
<evidence type="ECO:0000256" key="8">
    <source>
        <dbReference type="SAM" id="SignalP"/>
    </source>
</evidence>
<organism evidence="10 11">
    <name type="scientific">Lacibacter sediminis</name>
    <dbReference type="NCBI Taxonomy" id="2760713"/>
    <lineage>
        <taxon>Bacteria</taxon>
        <taxon>Pseudomonadati</taxon>
        <taxon>Bacteroidota</taxon>
        <taxon>Chitinophagia</taxon>
        <taxon>Chitinophagales</taxon>
        <taxon>Chitinophagaceae</taxon>
        <taxon>Lacibacter</taxon>
    </lineage>
</organism>
<dbReference type="PANTHER" id="PTHR30069">
    <property type="entry name" value="TONB-DEPENDENT OUTER MEMBRANE RECEPTOR"/>
    <property type="match status" value="1"/>
</dbReference>
<gene>
    <name evidence="10" type="ORF">H4075_11760</name>
</gene>
<dbReference type="InterPro" id="IPR037066">
    <property type="entry name" value="Plug_dom_sf"/>
</dbReference>
<keyword evidence="7" id="KW-0998">Cell outer membrane</keyword>
<reference evidence="11" key="1">
    <citation type="submission" date="2020-08" db="EMBL/GenBank/DDBJ databases">
        <title>Lacibacter sp. S13-6-6 genome sequencing.</title>
        <authorList>
            <person name="Jin L."/>
        </authorList>
    </citation>
    <scope>NUCLEOTIDE SEQUENCE [LARGE SCALE GENOMIC DNA]</scope>
    <source>
        <strain evidence="11">S13-6-6</strain>
    </source>
</reference>
<keyword evidence="4" id="KW-0812">Transmembrane</keyword>
<dbReference type="SUPFAM" id="SSF49464">
    <property type="entry name" value="Carboxypeptidase regulatory domain-like"/>
    <property type="match status" value="1"/>
</dbReference>
<dbReference type="GO" id="GO:0015344">
    <property type="term" value="F:siderophore uptake transmembrane transporter activity"/>
    <property type="evidence" value="ECO:0007669"/>
    <property type="project" value="TreeGrafter"/>
</dbReference>
<dbReference type="KEGG" id="lacs:H4075_11760"/>
<feature type="domain" description="Outer membrane protein beta-barrel" evidence="9">
    <location>
        <begin position="381"/>
        <end position="789"/>
    </location>
</feature>
<dbReference type="InterPro" id="IPR008969">
    <property type="entry name" value="CarboxyPept-like_regulatory"/>
</dbReference>
<dbReference type="RefSeq" id="WP_182801040.1">
    <property type="nucleotide sequence ID" value="NZ_CP060007.1"/>
</dbReference>
<evidence type="ECO:0000259" key="9">
    <source>
        <dbReference type="Pfam" id="PF14905"/>
    </source>
</evidence>